<reference evidence="2" key="1">
    <citation type="journal article" date="2023" name="Nat. Plants">
        <title>Single-cell RNA sequencing provides a high-resolution roadmap for understanding the multicellular compartmentation of specialized metabolism.</title>
        <authorList>
            <person name="Sun S."/>
            <person name="Shen X."/>
            <person name="Li Y."/>
            <person name="Li Y."/>
            <person name="Wang S."/>
            <person name="Li R."/>
            <person name="Zhang H."/>
            <person name="Shen G."/>
            <person name="Guo B."/>
            <person name="Wei J."/>
            <person name="Xu J."/>
            <person name="St-Pierre B."/>
            <person name="Chen S."/>
            <person name="Sun C."/>
        </authorList>
    </citation>
    <scope>NUCLEOTIDE SEQUENCE [LARGE SCALE GENOMIC DNA]</scope>
</reference>
<comment type="caution">
    <text evidence="1">The sequence shown here is derived from an EMBL/GenBank/DDBJ whole genome shotgun (WGS) entry which is preliminary data.</text>
</comment>
<protein>
    <submittedName>
        <fullName evidence="1">Uncharacterized protein</fullName>
    </submittedName>
</protein>
<gene>
    <name evidence="1" type="ORF">M9H77_36198</name>
</gene>
<dbReference type="Proteomes" id="UP001060085">
    <property type="component" value="Linkage Group LG08"/>
</dbReference>
<dbReference type="EMBL" id="CM044708">
    <property type="protein sequence ID" value="KAI5650193.1"/>
    <property type="molecule type" value="Genomic_DNA"/>
</dbReference>
<evidence type="ECO:0000313" key="2">
    <source>
        <dbReference type="Proteomes" id="UP001060085"/>
    </source>
</evidence>
<proteinExistence type="predicted"/>
<keyword evidence="2" id="KW-1185">Reference proteome</keyword>
<organism evidence="1 2">
    <name type="scientific">Catharanthus roseus</name>
    <name type="common">Madagascar periwinkle</name>
    <name type="synonym">Vinca rosea</name>
    <dbReference type="NCBI Taxonomy" id="4058"/>
    <lineage>
        <taxon>Eukaryota</taxon>
        <taxon>Viridiplantae</taxon>
        <taxon>Streptophyta</taxon>
        <taxon>Embryophyta</taxon>
        <taxon>Tracheophyta</taxon>
        <taxon>Spermatophyta</taxon>
        <taxon>Magnoliopsida</taxon>
        <taxon>eudicotyledons</taxon>
        <taxon>Gunneridae</taxon>
        <taxon>Pentapetalae</taxon>
        <taxon>asterids</taxon>
        <taxon>lamiids</taxon>
        <taxon>Gentianales</taxon>
        <taxon>Apocynaceae</taxon>
        <taxon>Rauvolfioideae</taxon>
        <taxon>Vinceae</taxon>
        <taxon>Catharanthinae</taxon>
        <taxon>Catharanthus</taxon>
    </lineage>
</organism>
<sequence length="150" mass="17166">MNTTYKTNKYNLPLLEAVGMSPTGKNFTVATAFMCNEQATTYQWNVGGDGNCGFRIVSNFLFGDENHWVEIRRRMCFDLHHHMNVYVQLFGLVERITELIRQTNWEEGSCWNTCHWIHTGIAAFHTATLARWMPFASTTGAMEISSKCTS</sequence>
<evidence type="ECO:0000313" key="1">
    <source>
        <dbReference type="EMBL" id="KAI5650193.1"/>
    </source>
</evidence>
<name>A0ACB9ZRI2_CATRO</name>
<accession>A0ACB9ZRI2</accession>